<organism evidence="2 3">
    <name type="scientific">Leucocoprinus leucothites</name>
    <dbReference type="NCBI Taxonomy" id="201217"/>
    <lineage>
        <taxon>Eukaryota</taxon>
        <taxon>Fungi</taxon>
        <taxon>Dikarya</taxon>
        <taxon>Basidiomycota</taxon>
        <taxon>Agaricomycotina</taxon>
        <taxon>Agaricomycetes</taxon>
        <taxon>Agaricomycetidae</taxon>
        <taxon>Agaricales</taxon>
        <taxon>Agaricineae</taxon>
        <taxon>Agaricaceae</taxon>
        <taxon>Leucocoprinus</taxon>
    </lineage>
</organism>
<comment type="caution">
    <text evidence="2">The sequence shown here is derived from an EMBL/GenBank/DDBJ whole genome shotgun (WGS) entry which is preliminary data.</text>
</comment>
<dbReference type="Gene3D" id="3.40.50.300">
    <property type="entry name" value="P-loop containing nucleotide triphosphate hydrolases"/>
    <property type="match status" value="1"/>
</dbReference>
<dbReference type="Proteomes" id="UP000559027">
    <property type="component" value="Unassembled WGS sequence"/>
</dbReference>
<dbReference type="InterPro" id="IPR006073">
    <property type="entry name" value="GTP-bd"/>
</dbReference>
<keyword evidence="3" id="KW-1185">Reference proteome</keyword>
<name>A0A8H5G653_9AGAR</name>
<evidence type="ECO:0000259" key="1">
    <source>
        <dbReference type="Pfam" id="PF01926"/>
    </source>
</evidence>
<accession>A0A8H5G653</accession>
<dbReference type="OrthoDB" id="5982228at2759"/>
<gene>
    <name evidence="2" type="ORF">D9756_003418</name>
</gene>
<evidence type="ECO:0000313" key="2">
    <source>
        <dbReference type="EMBL" id="KAF5359134.1"/>
    </source>
</evidence>
<dbReference type="SUPFAM" id="SSF52540">
    <property type="entry name" value="P-loop containing nucleoside triphosphate hydrolases"/>
    <property type="match status" value="1"/>
</dbReference>
<protein>
    <recommendedName>
        <fullName evidence="1">G domain-containing protein</fullName>
    </recommendedName>
</protein>
<reference evidence="2 3" key="1">
    <citation type="journal article" date="2020" name="ISME J.">
        <title>Uncovering the hidden diversity of litter-decomposition mechanisms in mushroom-forming fungi.</title>
        <authorList>
            <person name="Floudas D."/>
            <person name="Bentzer J."/>
            <person name="Ahren D."/>
            <person name="Johansson T."/>
            <person name="Persson P."/>
            <person name="Tunlid A."/>
        </authorList>
    </citation>
    <scope>NUCLEOTIDE SEQUENCE [LARGE SCALE GENOMIC DNA]</scope>
    <source>
        <strain evidence="2 3">CBS 146.42</strain>
    </source>
</reference>
<dbReference type="GO" id="GO:0005525">
    <property type="term" value="F:GTP binding"/>
    <property type="evidence" value="ECO:0007669"/>
    <property type="project" value="InterPro"/>
</dbReference>
<evidence type="ECO:0000313" key="3">
    <source>
        <dbReference type="Proteomes" id="UP000559027"/>
    </source>
</evidence>
<proteinExistence type="predicted"/>
<dbReference type="AlphaFoldDB" id="A0A8H5G653"/>
<dbReference type="EMBL" id="JAACJO010000004">
    <property type="protein sequence ID" value="KAF5359134.1"/>
    <property type="molecule type" value="Genomic_DNA"/>
</dbReference>
<dbReference type="Pfam" id="PF01926">
    <property type="entry name" value="MMR_HSR1"/>
    <property type="match status" value="1"/>
</dbReference>
<sequence length="329" mass="37222">MSTWFVDGIKKFRNDDIIIGFVGPAGAGKSHFVDLLTGQPGRRTGHTLDATTTQVSAVRVKHPKYGDRIVLVDTPGFNESISSSTQVMQMTNRWLQKTYKKGIKLNGLVYLHRITDNRVTDPLKSLCMFRELCGESAMAQVVLVSTMWEELVLDDGMTREKELEEHYWKPLIERGSKLDRLTRSDPEDAWRIVSQLIRRNEAKAIARLQDELLSLGSTLQNSYTGRTLQESLHRALAEQKSSLRQVLAQSRGPSDPALSKRLAKEYTKCEEQTRKAFEEIRKLKYDIGVEISVVFCGKSNRAVRHAADHLVGVPSDNLFRRALNLNAHS</sequence>
<feature type="domain" description="G" evidence="1">
    <location>
        <begin position="19"/>
        <end position="113"/>
    </location>
</feature>
<dbReference type="InterPro" id="IPR027417">
    <property type="entry name" value="P-loop_NTPase"/>
</dbReference>